<organism evidence="1 2">
    <name type="scientific">Sedimenticola selenatireducens</name>
    <dbReference type="NCBI Taxonomy" id="191960"/>
    <lineage>
        <taxon>Bacteria</taxon>
        <taxon>Pseudomonadati</taxon>
        <taxon>Pseudomonadota</taxon>
        <taxon>Gammaproteobacteria</taxon>
        <taxon>Chromatiales</taxon>
        <taxon>Sedimenticolaceae</taxon>
        <taxon>Sedimenticola</taxon>
    </lineage>
</organism>
<dbReference type="OrthoDB" id="9785445at2"/>
<dbReference type="Gene3D" id="3.40.30.10">
    <property type="entry name" value="Glutaredoxin"/>
    <property type="match status" value="1"/>
</dbReference>
<keyword evidence="2" id="KW-1185">Reference proteome</keyword>
<dbReference type="InterPro" id="IPR036249">
    <property type="entry name" value="Thioredoxin-like_sf"/>
</dbReference>
<evidence type="ECO:0008006" key="3">
    <source>
        <dbReference type="Google" id="ProtNLM"/>
    </source>
</evidence>
<gene>
    <name evidence="1" type="ORF">FHP88_02445</name>
</gene>
<dbReference type="AlphaFoldDB" id="A0A558DVB9"/>
<protein>
    <recommendedName>
        <fullName evidence="3">Thioredoxin domain-containing protein</fullName>
    </recommendedName>
</protein>
<dbReference type="EMBL" id="VMNH01000004">
    <property type="protein sequence ID" value="TVO77680.1"/>
    <property type="molecule type" value="Genomic_DNA"/>
</dbReference>
<proteinExistence type="predicted"/>
<name>A0A558DVB9_9GAMM</name>
<reference evidence="1 2" key="1">
    <citation type="submission" date="2019-07" db="EMBL/GenBank/DDBJ databases">
        <title>The pathways for chlorine oxyanion respiration interact through the shared metabolite chlorate.</title>
        <authorList>
            <person name="Barnum T.P."/>
            <person name="Cheng Y."/>
            <person name="Hill K.A."/>
            <person name="Lucas L.N."/>
            <person name="Carlson H.K."/>
            <person name="Coates J.D."/>
        </authorList>
    </citation>
    <scope>NUCLEOTIDE SEQUENCE [LARGE SCALE GENOMIC DNA]</scope>
    <source>
        <strain evidence="1 2">BK-1</strain>
    </source>
</reference>
<accession>A0A558DVB9</accession>
<evidence type="ECO:0000313" key="2">
    <source>
        <dbReference type="Proteomes" id="UP000316649"/>
    </source>
</evidence>
<dbReference type="SUPFAM" id="SSF52833">
    <property type="entry name" value="Thioredoxin-like"/>
    <property type="match status" value="1"/>
</dbReference>
<comment type="caution">
    <text evidence="1">The sequence shown here is derived from an EMBL/GenBank/DDBJ whole genome shotgun (WGS) entry which is preliminary data.</text>
</comment>
<dbReference type="RefSeq" id="WP_144357405.1">
    <property type="nucleotide sequence ID" value="NZ_VMNH01000004.1"/>
</dbReference>
<dbReference type="Proteomes" id="UP000316649">
    <property type="component" value="Unassembled WGS sequence"/>
</dbReference>
<sequence>MTETLRRTPAPVSLILLILVFGLPPAAGWLFISNPQWLPDRHKNRGTLISPPRPLNELILKDTKNRNFDWANLSGHWTLASYNKGGCESACQQQLHEIQQIRRAVGGERVRIERMLIQNAPSDPQILAQLADQTKGMHLLFLESDNQHTFNKLFSVAGVHSDGAIFLIDPNGMLMMGYGAKNSSKDILKDLEILLKASSNWTKGVNNGHG</sequence>
<evidence type="ECO:0000313" key="1">
    <source>
        <dbReference type="EMBL" id="TVO77680.1"/>
    </source>
</evidence>